<dbReference type="Gene3D" id="1.20.120.1630">
    <property type="match status" value="1"/>
</dbReference>
<feature type="transmembrane region" description="Helical" evidence="5">
    <location>
        <begin position="115"/>
        <end position="133"/>
    </location>
</feature>
<accession>A0A853A220</accession>
<dbReference type="InterPro" id="IPR007318">
    <property type="entry name" value="Phopholipid_MeTrfase"/>
</dbReference>
<proteinExistence type="predicted"/>
<evidence type="ECO:0000256" key="5">
    <source>
        <dbReference type="SAM" id="Phobius"/>
    </source>
</evidence>
<evidence type="ECO:0000256" key="4">
    <source>
        <dbReference type="ARBA" id="ARBA00023136"/>
    </source>
</evidence>
<feature type="transmembrane region" description="Helical" evidence="5">
    <location>
        <begin position="41"/>
        <end position="65"/>
    </location>
</feature>
<evidence type="ECO:0000256" key="2">
    <source>
        <dbReference type="ARBA" id="ARBA00022692"/>
    </source>
</evidence>
<evidence type="ECO:0000256" key="3">
    <source>
        <dbReference type="ARBA" id="ARBA00022989"/>
    </source>
</evidence>
<dbReference type="AlphaFoldDB" id="A0A853A220"/>
<keyword evidence="3 5" id="KW-1133">Transmembrane helix</keyword>
<dbReference type="GO" id="GO:0032259">
    <property type="term" value="P:methylation"/>
    <property type="evidence" value="ECO:0007669"/>
    <property type="project" value="UniProtKB-KW"/>
</dbReference>
<comment type="subcellular location">
    <subcellularLocation>
        <location evidence="1">Endomembrane system</location>
        <topology evidence="1">Multi-pass membrane protein</topology>
    </subcellularLocation>
</comment>
<keyword evidence="7" id="KW-1185">Reference proteome</keyword>
<dbReference type="GO" id="GO:0012505">
    <property type="term" value="C:endomembrane system"/>
    <property type="evidence" value="ECO:0007669"/>
    <property type="project" value="UniProtKB-SubCell"/>
</dbReference>
<name>A0A853A220_9ACTN</name>
<organism evidence="6 7">
    <name type="scientific">Allostreptomyces psammosilenae</name>
    <dbReference type="NCBI Taxonomy" id="1892865"/>
    <lineage>
        <taxon>Bacteria</taxon>
        <taxon>Bacillati</taxon>
        <taxon>Actinomycetota</taxon>
        <taxon>Actinomycetes</taxon>
        <taxon>Kitasatosporales</taxon>
        <taxon>Streptomycetaceae</taxon>
        <taxon>Allostreptomyces</taxon>
    </lineage>
</organism>
<feature type="transmembrane region" description="Helical" evidence="5">
    <location>
        <begin position="7"/>
        <end position="29"/>
    </location>
</feature>
<evidence type="ECO:0000313" key="7">
    <source>
        <dbReference type="Proteomes" id="UP000567795"/>
    </source>
</evidence>
<reference evidence="6 7" key="1">
    <citation type="submission" date="2020-07" db="EMBL/GenBank/DDBJ databases">
        <title>Sequencing the genomes of 1000 actinobacteria strains.</title>
        <authorList>
            <person name="Klenk H.-P."/>
        </authorList>
    </citation>
    <scope>NUCLEOTIDE SEQUENCE [LARGE SCALE GENOMIC DNA]</scope>
    <source>
        <strain evidence="6 7">DSM 42178</strain>
    </source>
</reference>
<gene>
    <name evidence="6" type="ORF">FHU37_001764</name>
</gene>
<keyword evidence="4 5" id="KW-0472">Membrane</keyword>
<dbReference type="EMBL" id="JACBZD010000001">
    <property type="protein sequence ID" value="NYI04821.1"/>
    <property type="molecule type" value="Genomic_DNA"/>
</dbReference>
<comment type="caution">
    <text evidence="6">The sequence shown here is derived from an EMBL/GenBank/DDBJ whole genome shotgun (WGS) entry which is preliminary data.</text>
</comment>
<protein>
    <submittedName>
        <fullName evidence="6">Protein-S-isoprenylcysteine O-methyltransferase Ste14</fullName>
    </submittedName>
</protein>
<keyword evidence="2 5" id="KW-0812">Transmembrane</keyword>
<dbReference type="Proteomes" id="UP000567795">
    <property type="component" value="Unassembled WGS sequence"/>
</dbReference>
<evidence type="ECO:0000313" key="6">
    <source>
        <dbReference type="EMBL" id="NYI04821.1"/>
    </source>
</evidence>
<dbReference type="RefSeq" id="WP_179813666.1">
    <property type="nucleotide sequence ID" value="NZ_JACBZD010000001.1"/>
</dbReference>
<sequence length="178" mass="19548">MEWWRRLRALMLPITMAGIIPGVLLWAFGGWSVDASPTARLLAAAVGVALALAGLAMLVWTVTLFERVGRGTLGPWDPPTRLVLRGPYRHVRNPMMTGVLAMQLGEAVALRSWPLAAWFLLFGTAVVIAVPVWEEPRLAERFGAEYARYRGNVPRWLPRPRAWHPPAADGPAAPGARA</sequence>
<dbReference type="GO" id="GO:0008168">
    <property type="term" value="F:methyltransferase activity"/>
    <property type="evidence" value="ECO:0007669"/>
    <property type="project" value="UniProtKB-KW"/>
</dbReference>
<dbReference type="Pfam" id="PF04191">
    <property type="entry name" value="PEMT"/>
    <property type="match status" value="1"/>
</dbReference>
<keyword evidence="6" id="KW-0808">Transferase</keyword>
<keyword evidence="6" id="KW-0489">Methyltransferase</keyword>
<evidence type="ECO:0000256" key="1">
    <source>
        <dbReference type="ARBA" id="ARBA00004127"/>
    </source>
</evidence>